<protein>
    <submittedName>
        <fullName evidence="2">Uncharacterized protein</fullName>
    </submittedName>
</protein>
<reference evidence="3" key="1">
    <citation type="submission" date="2017-02" db="EMBL/GenBank/DDBJ databases">
        <authorList>
            <person name="Varghese N."/>
            <person name="Submissions S."/>
        </authorList>
    </citation>
    <scope>NUCLEOTIDE SEQUENCE [LARGE SCALE GENOMIC DNA]</scope>
    <source>
        <strain evidence="3">ATCC 25662</strain>
    </source>
</reference>
<dbReference type="AlphaFoldDB" id="A0A1T4QLB5"/>
<keyword evidence="3" id="KW-1185">Reference proteome</keyword>
<sequence>MKIRTIISSLFLICITILFYFGYCEWDVWFYISSVLITVVFMFVFIRQQKKYTELTKQKNELDIM</sequence>
<dbReference type="Proteomes" id="UP000243297">
    <property type="component" value="Unassembled WGS sequence"/>
</dbReference>
<proteinExistence type="predicted"/>
<feature type="transmembrane region" description="Helical" evidence="1">
    <location>
        <begin position="28"/>
        <end position="46"/>
    </location>
</feature>
<keyword evidence="1" id="KW-0812">Transmembrane</keyword>
<dbReference type="RefSeq" id="WP_078712858.1">
    <property type="nucleotide sequence ID" value="NZ_FUWY01000011.1"/>
</dbReference>
<dbReference type="STRING" id="118967.SAMN02745191_0045"/>
<gene>
    <name evidence="2" type="ORF">SAMN02745191_0045</name>
</gene>
<dbReference type="EMBL" id="FUWY01000011">
    <property type="protein sequence ID" value="SKA04058.1"/>
    <property type="molecule type" value="Genomic_DNA"/>
</dbReference>
<evidence type="ECO:0000313" key="2">
    <source>
        <dbReference type="EMBL" id="SKA04058.1"/>
    </source>
</evidence>
<accession>A0A1T4QLB5</accession>
<name>A0A1T4QLB5_9FIRM</name>
<evidence type="ECO:0000256" key="1">
    <source>
        <dbReference type="SAM" id="Phobius"/>
    </source>
</evidence>
<evidence type="ECO:0000313" key="3">
    <source>
        <dbReference type="Proteomes" id="UP000243297"/>
    </source>
</evidence>
<organism evidence="2 3">
    <name type="scientific">Anaerorhabdus furcosa</name>
    <dbReference type="NCBI Taxonomy" id="118967"/>
    <lineage>
        <taxon>Bacteria</taxon>
        <taxon>Bacillati</taxon>
        <taxon>Bacillota</taxon>
        <taxon>Erysipelotrichia</taxon>
        <taxon>Erysipelotrichales</taxon>
        <taxon>Erysipelotrichaceae</taxon>
        <taxon>Anaerorhabdus</taxon>
    </lineage>
</organism>
<keyword evidence="1" id="KW-1133">Transmembrane helix</keyword>
<feature type="transmembrane region" description="Helical" evidence="1">
    <location>
        <begin position="5"/>
        <end position="22"/>
    </location>
</feature>
<keyword evidence="1" id="KW-0472">Membrane</keyword>